<gene>
    <name evidence="7" type="ORF">AYO20_05471</name>
</gene>
<evidence type="ECO:0000256" key="6">
    <source>
        <dbReference type="SAM" id="Phobius"/>
    </source>
</evidence>
<dbReference type="Pfam" id="PF08592">
    <property type="entry name" value="Anthrone_oxy"/>
    <property type="match status" value="1"/>
</dbReference>
<dbReference type="EMBL" id="LVCJ01000032">
    <property type="protein sequence ID" value="OAL35217.1"/>
    <property type="molecule type" value="Genomic_DNA"/>
</dbReference>
<feature type="transmembrane region" description="Helical" evidence="6">
    <location>
        <begin position="54"/>
        <end position="73"/>
    </location>
</feature>
<keyword evidence="8" id="KW-1185">Reference proteome</keyword>
<dbReference type="PANTHER" id="PTHR35042:SF1">
    <property type="entry name" value="DUF1772-DOMAIN-CONTAINING PROTEIN"/>
    <property type="match status" value="1"/>
</dbReference>
<reference evidence="7 8" key="1">
    <citation type="submission" date="2016-03" db="EMBL/GenBank/DDBJ databases">
        <title>The draft genome sequence of Fonsecaea nubica causative agent of cutaneous subcutaneous infection in human host.</title>
        <authorList>
            <person name="Costa F."/>
            <person name="Sybren D.H."/>
            <person name="Raittz R.T."/>
            <person name="Weiss V.A."/>
            <person name="Leao A.C."/>
            <person name="Gomes R."/>
            <person name="De Souza E.M."/>
            <person name="Pedrosa F.O."/>
            <person name="Steffens M.B."/>
            <person name="Bombassaro A."/>
            <person name="Tadra-Sfeir M.Z."/>
            <person name="Moreno L.F."/>
            <person name="Najafzadeh M.J."/>
            <person name="Felipe M.S."/>
            <person name="Teixeira M."/>
            <person name="Sun J."/>
            <person name="Xi L."/>
            <person name="Castro M.A."/>
            <person name="Vicente V.A."/>
        </authorList>
    </citation>
    <scope>NUCLEOTIDE SEQUENCE [LARGE SCALE GENOMIC DNA]</scope>
    <source>
        <strain evidence="7 8">CBS 269.64</strain>
    </source>
</reference>
<evidence type="ECO:0000256" key="3">
    <source>
        <dbReference type="ARBA" id="ARBA00022989"/>
    </source>
</evidence>
<dbReference type="Proteomes" id="UP000185904">
    <property type="component" value="Unassembled WGS sequence"/>
</dbReference>
<keyword evidence="4 6" id="KW-0472">Membrane</keyword>
<dbReference type="AlphaFoldDB" id="A0A178D0P4"/>
<dbReference type="InterPro" id="IPR013901">
    <property type="entry name" value="Anthrone_oxy"/>
</dbReference>
<evidence type="ECO:0000313" key="7">
    <source>
        <dbReference type="EMBL" id="OAL35217.1"/>
    </source>
</evidence>
<evidence type="ECO:0000256" key="5">
    <source>
        <dbReference type="ARBA" id="ARBA00034313"/>
    </source>
</evidence>
<evidence type="ECO:0000256" key="1">
    <source>
        <dbReference type="ARBA" id="ARBA00004141"/>
    </source>
</evidence>
<keyword evidence="2 6" id="KW-0812">Transmembrane</keyword>
<comment type="subcellular location">
    <subcellularLocation>
        <location evidence="1">Membrane</location>
        <topology evidence="1">Multi-pass membrane protein</topology>
    </subcellularLocation>
</comment>
<dbReference type="GO" id="GO:0016020">
    <property type="term" value="C:membrane"/>
    <property type="evidence" value="ECO:0007669"/>
    <property type="project" value="UniProtKB-SubCell"/>
</dbReference>
<comment type="caution">
    <text evidence="7">The sequence shown here is derived from an EMBL/GenBank/DDBJ whole genome shotgun (WGS) entry which is preliminary data.</text>
</comment>
<sequence>MDVVALAKVCGLASSGIFAGLSSLPTLLSFHGSLPAHICFGMNDWTLTDRRSSISGYTWALSHAAVPAILFAPDALAAREWRYQYLMGFHISRPMCVINGLSFGFLAYHGKRVSFHPEVEAVLVVDLLIRRVRIAPEGSLLRYLYILAASASASGVPYALTFLRRTNGALSRKADRLAGPGGGEMALTYAFNEKRSIDRDGKMSTAETIKRWQWHNYVRTWVLVLGTVAGALAVAMD</sequence>
<organism evidence="7 8">
    <name type="scientific">Fonsecaea nubica</name>
    <dbReference type="NCBI Taxonomy" id="856822"/>
    <lineage>
        <taxon>Eukaryota</taxon>
        <taxon>Fungi</taxon>
        <taxon>Dikarya</taxon>
        <taxon>Ascomycota</taxon>
        <taxon>Pezizomycotina</taxon>
        <taxon>Eurotiomycetes</taxon>
        <taxon>Chaetothyriomycetidae</taxon>
        <taxon>Chaetothyriales</taxon>
        <taxon>Herpotrichiellaceae</taxon>
        <taxon>Fonsecaea</taxon>
    </lineage>
</organism>
<dbReference type="GeneID" id="34588888"/>
<dbReference type="PANTHER" id="PTHR35042">
    <property type="entry name" value="ANTHRONE OXYGENASE ENCC"/>
    <property type="match status" value="1"/>
</dbReference>
<evidence type="ECO:0000313" key="8">
    <source>
        <dbReference type="Proteomes" id="UP000185904"/>
    </source>
</evidence>
<name>A0A178D0P4_9EURO</name>
<protein>
    <submittedName>
        <fullName evidence="7">Uncharacterized protein</fullName>
    </submittedName>
</protein>
<feature type="transmembrane region" description="Helical" evidence="6">
    <location>
        <begin position="143"/>
        <end position="163"/>
    </location>
</feature>
<accession>A0A178D0P4</accession>
<feature type="transmembrane region" description="Helical" evidence="6">
    <location>
        <begin position="217"/>
        <end position="236"/>
    </location>
</feature>
<keyword evidence="3 6" id="KW-1133">Transmembrane helix</keyword>
<feature type="transmembrane region" description="Helical" evidence="6">
    <location>
        <begin position="85"/>
        <end position="108"/>
    </location>
</feature>
<evidence type="ECO:0000256" key="4">
    <source>
        <dbReference type="ARBA" id="ARBA00023136"/>
    </source>
</evidence>
<dbReference type="OrthoDB" id="5954308at2759"/>
<dbReference type="RefSeq" id="XP_022500229.1">
    <property type="nucleotide sequence ID" value="XM_022643765.1"/>
</dbReference>
<proteinExistence type="inferred from homology"/>
<evidence type="ECO:0000256" key="2">
    <source>
        <dbReference type="ARBA" id="ARBA00022692"/>
    </source>
</evidence>
<comment type="similarity">
    <text evidence="5">Belongs to the anthrone oxygenase family.</text>
</comment>